<evidence type="ECO:0000313" key="7">
    <source>
        <dbReference type="EMBL" id="CAG9840811.1"/>
    </source>
</evidence>
<dbReference type="AlphaFoldDB" id="A0A9N9TG19"/>
<evidence type="ECO:0000256" key="3">
    <source>
        <dbReference type="ARBA" id="ARBA00022771"/>
    </source>
</evidence>
<evidence type="ECO:0000256" key="4">
    <source>
        <dbReference type="ARBA" id="ARBA00022833"/>
    </source>
</evidence>
<dbReference type="Pfam" id="PF05699">
    <property type="entry name" value="Dimer_Tnp_hAT"/>
    <property type="match status" value="1"/>
</dbReference>
<sequence>MEFKKFVKMLCPGYTLPSRKTLSNSLIPQTFTKIRESVKQEMNKAYALCITTDSWTSINIENFTAITAHWLDDSHEHGALTLCSNLLNCIAFNDRHTAIDLCSLLQDKFEEWEIQDKILVIISDNAHNIIAAIKKGNWHWEIANQAIEILQVFSDVTVKISAEENVSISKIPLFVTAMDTQFTNATLNSNIHKMVDVFLKEIQERFRNIESNDLVAQTVILNPRFKKYGFKDQLKANQSIQMIKQKLLATSKPNLLLSVPHERVENIPFEQGNRLWIAFDEKVREPHNPTAAVTLEVDKYISEPLIGREEDPLLWWFQRKNVYPKLYELVKKRSCIVVYVL</sequence>
<keyword evidence="3" id="KW-0863">Zinc-finger</keyword>
<gene>
    <name evidence="7" type="ORF">DIABBA_LOCUS13434</name>
</gene>
<dbReference type="SUPFAM" id="SSF53098">
    <property type="entry name" value="Ribonuclease H-like"/>
    <property type="match status" value="1"/>
</dbReference>
<dbReference type="GO" id="GO:0005634">
    <property type="term" value="C:nucleus"/>
    <property type="evidence" value="ECO:0007669"/>
    <property type="project" value="UniProtKB-SubCell"/>
</dbReference>
<proteinExistence type="predicted"/>
<evidence type="ECO:0000259" key="6">
    <source>
        <dbReference type="Pfam" id="PF05699"/>
    </source>
</evidence>
<dbReference type="OrthoDB" id="6600430at2759"/>
<dbReference type="InterPro" id="IPR008906">
    <property type="entry name" value="HATC_C_dom"/>
</dbReference>
<keyword evidence="5" id="KW-0539">Nucleus</keyword>
<keyword evidence="4" id="KW-0862">Zinc</keyword>
<dbReference type="PANTHER" id="PTHR46481">
    <property type="entry name" value="ZINC FINGER BED DOMAIN-CONTAINING PROTEIN 4"/>
    <property type="match status" value="1"/>
</dbReference>
<dbReference type="Proteomes" id="UP001153709">
    <property type="component" value="Chromosome 9"/>
</dbReference>
<reference evidence="7" key="1">
    <citation type="submission" date="2022-01" db="EMBL/GenBank/DDBJ databases">
        <authorList>
            <person name="King R."/>
        </authorList>
    </citation>
    <scope>NUCLEOTIDE SEQUENCE</scope>
</reference>
<accession>A0A9N9TG19</accession>
<evidence type="ECO:0000313" key="8">
    <source>
        <dbReference type="Proteomes" id="UP001153709"/>
    </source>
</evidence>
<dbReference type="PANTHER" id="PTHR46481:SF10">
    <property type="entry name" value="ZINC FINGER BED DOMAIN-CONTAINING PROTEIN 39"/>
    <property type="match status" value="1"/>
</dbReference>
<evidence type="ECO:0000256" key="1">
    <source>
        <dbReference type="ARBA" id="ARBA00004123"/>
    </source>
</evidence>
<dbReference type="InterPro" id="IPR012337">
    <property type="entry name" value="RNaseH-like_sf"/>
</dbReference>
<evidence type="ECO:0000256" key="5">
    <source>
        <dbReference type="ARBA" id="ARBA00023242"/>
    </source>
</evidence>
<dbReference type="InterPro" id="IPR052035">
    <property type="entry name" value="ZnF_BED_domain_contain"/>
</dbReference>
<name>A0A9N9TG19_DIABA</name>
<dbReference type="GO" id="GO:0046983">
    <property type="term" value="F:protein dimerization activity"/>
    <property type="evidence" value="ECO:0007669"/>
    <property type="project" value="InterPro"/>
</dbReference>
<comment type="subcellular location">
    <subcellularLocation>
        <location evidence="1">Nucleus</location>
    </subcellularLocation>
</comment>
<keyword evidence="2" id="KW-0479">Metal-binding</keyword>
<keyword evidence="8" id="KW-1185">Reference proteome</keyword>
<dbReference type="EMBL" id="OU898284">
    <property type="protein sequence ID" value="CAG9840811.1"/>
    <property type="molecule type" value="Genomic_DNA"/>
</dbReference>
<protein>
    <recommendedName>
        <fullName evidence="6">HAT C-terminal dimerisation domain-containing protein</fullName>
    </recommendedName>
</protein>
<evidence type="ECO:0000256" key="2">
    <source>
        <dbReference type="ARBA" id="ARBA00022723"/>
    </source>
</evidence>
<dbReference type="GO" id="GO:0008270">
    <property type="term" value="F:zinc ion binding"/>
    <property type="evidence" value="ECO:0007669"/>
    <property type="project" value="UniProtKB-KW"/>
</dbReference>
<organism evidence="7 8">
    <name type="scientific">Diabrotica balteata</name>
    <name type="common">Banded cucumber beetle</name>
    <dbReference type="NCBI Taxonomy" id="107213"/>
    <lineage>
        <taxon>Eukaryota</taxon>
        <taxon>Metazoa</taxon>
        <taxon>Ecdysozoa</taxon>
        <taxon>Arthropoda</taxon>
        <taxon>Hexapoda</taxon>
        <taxon>Insecta</taxon>
        <taxon>Pterygota</taxon>
        <taxon>Neoptera</taxon>
        <taxon>Endopterygota</taxon>
        <taxon>Coleoptera</taxon>
        <taxon>Polyphaga</taxon>
        <taxon>Cucujiformia</taxon>
        <taxon>Chrysomeloidea</taxon>
        <taxon>Chrysomelidae</taxon>
        <taxon>Galerucinae</taxon>
        <taxon>Diabroticina</taxon>
        <taxon>Diabroticites</taxon>
        <taxon>Diabrotica</taxon>
    </lineage>
</organism>
<feature type="domain" description="HAT C-terminal dimerisation" evidence="6">
    <location>
        <begin position="296"/>
        <end position="338"/>
    </location>
</feature>